<comment type="caution">
    <text evidence="15">The sequence shown here is derived from an EMBL/GenBank/DDBJ whole genome shotgun (WGS) entry which is preliminary data.</text>
</comment>
<feature type="zinc finger region" description="C3H1-type" evidence="9">
    <location>
        <begin position="42"/>
        <end position="69"/>
    </location>
</feature>
<dbReference type="PROSITE" id="PS00518">
    <property type="entry name" value="ZF_RING_1"/>
    <property type="match status" value="1"/>
</dbReference>
<evidence type="ECO:0000256" key="7">
    <source>
        <dbReference type="ARBA" id="ARBA00022786"/>
    </source>
</evidence>
<dbReference type="InterPro" id="IPR027370">
    <property type="entry name" value="Znf-RING_euk"/>
</dbReference>
<dbReference type="SMART" id="SM00184">
    <property type="entry name" value="RING"/>
    <property type="match status" value="1"/>
</dbReference>
<organism evidence="15 16">
    <name type="scientific">Sphagnurus paluster</name>
    <dbReference type="NCBI Taxonomy" id="117069"/>
    <lineage>
        <taxon>Eukaryota</taxon>
        <taxon>Fungi</taxon>
        <taxon>Dikarya</taxon>
        <taxon>Basidiomycota</taxon>
        <taxon>Agaricomycotina</taxon>
        <taxon>Agaricomycetes</taxon>
        <taxon>Agaricomycetidae</taxon>
        <taxon>Agaricales</taxon>
        <taxon>Tricholomatineae</taxon>
        <taxon>Lyophyllaceae</taxon>
        <taxon>Sphagnurus</taxon>
    </lineage>
</organism>
<dbReference type="PROSITE" id="PS51873">
    <property type="entry name" value="TRIAD"/>
    <property type="match status" value="1"/>
</dbReference>
<keyword evidence="5" id="KW-0677">Repeat</keyword>
<dbReference type="Pfam" id="PF13445">
    <property type="entry name" value="zf-RING_UBOX"/>
    <property type="match status" value="1"/>
</dbReference>
<dbReference type="AlphaFoldDB" id="A0A9P7K568"/>
<feature type="domain" description="RING-type" evidence="14">
    <location>
        <begin position="717"/>
        <end position="927"/>
    </location>
</feature>
<evidence type="ECO:0000259" key="12">
    <source>
        <dbReference type="PROSITE" id="PS50089"/>
    </source>
</evidence>
<dbReference type="CDD" id="cd22585">
    <property type="entry name" value="Rcat_RBR_DEAH12-like"/>
    <property type="match status" value="1"/>
</dbReference>
<dbReference type="SMART" id="SM00647">
    <property type="entry name" value="IBR"/>
    <property type="match status" value="1"/>
</dbReference>
<evidence type="ECO:0000256" key="4">
    <source>
        <dbReference type="ARBA" id="ARBA00022723"/>
    </source>
</evidence>
<reference evidence="15" key="1">
    <citation type="submission" date="2021-02" db="EMBL/GenBank/DDBJ databases">
        <authorList>
            <person name="Nieuwenhuis M."/>
            <person name="Van De Peppel L.J.J."/>
        </authorList>
    </citation>
    <scope>NUCLEOTIDE SEQUENCE</scope>
    <source>
        <strain evidence="15">D49</strain>
    </source>
</reference>
<feature type="compositionally biased region" description="Polar residues" evidence="11">
    <location>
        <begin position="1"/>
        <end position="19"/>
    </location>
</feature>
<keyword evidence="7" id="KW-0833">Ubl conjugation pathway</keyword>
<dbReference type="GO" id="GO:0016567">
    <property type="term" value="P:protein ubiquitination"/>
    <property type="evidence" value="ECO:0007669"/>
    <property type="project" value="InterPro"/>
</dbReference>
<feature type="region of interest" description="Disordered" evidence="11">
    <location>
        <begin position="144"/>
        <end position="163"/>
    </location>
</feature>
<name>A0A9P7K568_9AGAR</name>
<feature type="domain" description="RING-type" evidence="12">
    <location>
        <begin position="721"/>
        <end position="766"/>
    </location>
</feature>
<dbReference type="SUPFAM" id="SSF57850">
    <property type="entry name" value="RING/U-box"/>
    <property type="match status" value="3"/>
</dbReference>
<evidence type="ECO:0000313" key="16">
    <source>
        <dbReference type="Proteomes" id="UP000717328"/>
    </source>
</evidence>
<dbReference type="InterPro" id="IPR017907">
    <property type="entry name" value="Znf_RING_CS"/>
</dbReference>
<evidence type="ECO:0000256" key="6">
    <source>
        <dbReference type="ARBA" id="ARBA00022771"/>
    </source>
</evidence>
<evidence type="ECO:0000313" key="15">
    <source>
        <dbReference type="EMBL" id="KAG5637318.1"/>
    </source>
</evidence>
<evidence type="ECO:0000256" key="11">
    <source>
        <dbReference type="SAM" id="MobiDB-lite"/>
    </source>
</evidence>
<dbReference type="SUPFAM" id="SSF90229">
    <property type="entry name" value="CCCH zinc finger"/>
    <property type="match status" value="1"/>
</dbReference>
<dbReference type="InterPro" id="IPR006311">
    <property type="entry name" value="TAT_signal"/>
</dbReference>
<dbReference type="GO" id="GO:0008270">
    <property type="term" value="F:zinc ion binding"/>
    <property type="evidence" value="ECO:0007669"/>
    <property type="project" value="UniProtKB-KW"/>
</dbReference>
<dbReference type="InterPro" id="IPR001841">
    <property type="entry name" value="Znf_RING"/>
</dbReference>
<dbReference type="Pfam" id="PF18044">
    <property type="entry name" value="zf-CCCH_4"/>
    <property type="match status" value="1"/>
</dbReference>
<evidence type="ECO:0000256" key="10">
    <source>
        <dbReference type="SAM" id="Coils"/>
    </source>
</evidence>
<proteinExistence type="predicted"/>
<protein>
    <recommendedName>
        <fullName evidence="2">RBR-type E3 ubiquitin transferase</fullName>
        <ecNumber evidence="2">2.3.2.31</ecNumber>
    </recommendedName>
</protein>
<dbReference type="InterPro" id="IPR002867">
    <property type="entry name" value="IBR_dom"/>
</dbReference>
<dbReference type="PROSITE" id="PS51318">
    <property type="entry name" value="TAT"/>
    <property type="match status" value="1"/>
</dbReference>
<keyword evidence="3" id="KW-0808">Transferase</keyword>
<dbReference type="InterPro" id="IPR036855">
    <property type="entry name" value="Znf_CCCH_sf"/>
</dbReference>
<comment type="catalytic activity">
    <reaction evidence="1">
        <text>[E2 ubiquitin-conjugating enzyme]-S-ubiquitinyl-L-cysteine + [acceptor protein]-L-lysine = [E2 ubiquitin-conjugating enzyme]-L-cysteine + [acceptor protein]-N(6)-ubiquitinyl-L-lysine.</text>
        <dbReference type="EC" id="2.3.2.31"/>
    </reaction>
</comment>
<dbReference type="SMART" id="SM00356">
    <property type="entry name" value="ZnF_C3H1"/>
    <property type="match status" value="1"/>
</dbReference>
<dbReference type="InterPro" id="IPR044066">
    <property type="entry name" value="TRIAD_supradom"/>
</dbReference>
<dbReference type="EC" id="2.3.2.31" evidence="2"/>
<gene>
    <name evidence="15" type="ORF">H0H81_005011</name>
</gene>
<evidence type="ECO:0000256" key="3">
    <source>
        <dbReference type="ARBA" id="ARBA00022679"/>
    </source>
</evidence>
<dbReference type="GO" id="GO:0061630">
    <property type="term" value="F:ubiquitin protein ligase activity"/>
    <property type="evidence" value="ECO:0007669"/>
    <property type="project" value="UniProtKB-EC"/>
</dbReference>
<accession>A0A9P7K568</accession>
<dbReference type="InterPro" id="IPR000571">
    <property type="entry name" value="Znf_CCCH"/>
</dbReference>
<dbReference type="InterPro" id="IPR013083">
    <property type="entry name" value="Znf_RING/FYVE/PHD"/>
</dbReference>
<dbReference type="PANTHER" id="PTHR11685">
    <property type="entry name" value="RBR FAMILY RING FINGER AND IBR DOMAIN-CONTAINING"/>
    <property type="match status" value="1"/>
</dbReference>
<feature type="coiled-coil region" evidence="10">
    <location>
        <begin position="984"/>
        <end position="1011"/>
    </location>
</feature>
<evidence type="ECO:0000256" key="5">
    <source>
        <dbReference type="ARBA" id="ARBA00022737"/>
    </source>
</evidence>
<dbReference type="OrthoDB" id="1431934at2759"/>
<dbReference type="Pfam" id="PF26200">
    <property type="entry name" value="Rcat_RNF216"/>
    <property type="match status" value="1"/>
</dbReference>
<dbReference type="Gene3D" id="3.30.40.10">
    <property type="entry name" value="Zinc/RING finger domain, C3HC4 (zinc finger)"/>
    <property type="match status" value="1"/>
</dbReference>
<evidence type="ECO:0000259" key="14">
    <source>
        <dbReference type="PROSITE" id="PS51873"/>
    </source>
</evidence>
<dbReference type="Pfam" id="PF01485">
    <property type="entry name" value="IBR"/>
    <property type="match status" value="1"/>
</dbReference>
<reference evidence="15" key="2">
    <citation type="submission" date="2021-10" db="EMBL/GenBank/DDBJ databases">
        <title>Phylogenomics reveals ancestral predisposition of the termite-cultivated fungus Termitomyces towards a domesticated lifestyle.</title>
        <authorList>
            <person name="Auxier B."/>
            <person name="Grum-Grzhimaylo A."/>
            <person name="Cardenas M.E."/>
            <person name="Lodge J.D."/>
            <person name="Laessoe T."/>
            <person name="Pedersen O."/>
            <person name="Smith M.E."/>
            <person name="Kuyper T.W."/>
            <person name="Franco-Molano E.A."/>
            <person name="Baroni T.J."/>
            <person name="Aanen D.K."/>
        </authorList>
    </citation>
    <scope>NUCLEOTIDE SEQUENCE</scope>
    <source>
        <strain evidence="15">D49</strain>
    </source>
</reference>
<evidence type="ECO:0000259" key="13">
    <source>
        <dbReference type="PROSITE" id="PS50103"/>
    </source>
</evidence>
<keyword evidence="8 9" id="KW-0862">Zinc</keyword>
<dbReference type="EMBL" id="JABCKI010005840">
    <property type="protein sequence ID" value="KAG5637318.1"/>
    <property type="molecule type" value="Genomic_DNA"/>
</dbReference>
<dbReference type="Proteomes" id="UP000717328">
    <property type="component" value="Unassembled WGS sequence"/>
</dbReference>
<feature type="domain" description="C3H1-type" evidence="13">
    <location>
        <begin position="42"/>
        <end position="69"/>
    </location>
</feature>
<dbReference type="CDD" id="cd16449">
    <property type="entry name" value="RING-HC"/>
    <property type="match status" value="1"/>
</dbReference>
<keyword evidence="10" id="KW-0175">Coiled coil</keyword>
<dbReference type="PROSITE" id="PS50103">
    <property type="entry name" value="ZF_C3H1"/>
    <property type="match status" value="1"/>
</dbReference>
<dbReference type="PROSITE" id="PS50089">
    <property type="entry name" value="ZF_RING_2"/>
    <property type="match status" value="1"/>
</dbReference>
<keyword evidence="6 9" id="KW-0863">Zinc-finger</keyword>
<dbReference type="InterPro" id="IPR031127">
    <property type="entry name" value="E3_UB_ligase_RBR"/>
</dbReference>
<dbReference type="InterPro" id="IPR041367">
    <property type="entry name" value="Znf-CCCH_4"/>
</dbReference>
<evidence type="ECO:0000256" key="9">
    <source>
        <dbReference type="PROSITE-ProRule" id="PRU00723"/>
    </source>
</evidence>
<evidence type="ECO:0000256" key="1">
    <source>
        <dbReference type="ARBA" id="ARBA00001798"/>
    </source>
</evidence>
<sequence>MSNPPVGSLQRRQPITSSALAAGQISGVPTGSKARPPAAQAGKSAQVCRNFLLGNCRYGEGCKFAHKAPEGQVVETPRFVPTAPDKIRAATNQKRMAEQEAARALEAEQREAEQKARIAEEEAVQQVQEVARVKAIQKAQEELATRQRQAEDRKAAKRTRDAERERARLAAVAEAARLRKLEAEQEAARQREIRAREEAARRALLAEEEARRLKYDAEFKSQHIVLGSTLITCGAGLEVLGVVSGFDSCRLTIHNLPSDTKVPEIIQFFTAQGINRDDIHILSVHPTNGKRLEAKVLTSADQGGAIAIGLDGIEFRNETLRFDVSENTSMNAMDESSPRQTDTLTISWASPSAAMIAKYSSMEQAREFARTLDRKIVNGRRIRAEMNKPPTGPALRYYEPESVKIAALPVDLSVEAVMELAGTLSVRPIKSNTYNLEEMLLDLRRHLDALADNGMRTFTIDRGRELDGTVSVRARFESWDQANSARASLESKRFRHDSPIMRFSLPPPLHFISTVPLEQFDAQKQLWESLADFEEDKGARVHINRFLDRKIVRIRLSGDDRKAVGALKVRVETLAAGEKLDAMYWHRSFLWVKGKVFLTKVLLETGVYVRSDFKIQALKIYGPEKGKEKARQMIEEEVARLAQLETTVTLKRQSVGYFVRKGLAALKEMLGEDAVTLDLASTPCKLTIRGGEEARHALDTIMEQSLNDMDLYSGGTGSDICPICYDAVSNPFKLGCKHLYCTACIRHYITSAVETKMFPLACMGDEAKCKVPIAIPIIQKFLLRQQYEQLVNIAFSSYLEQHTQDFKYCTTPDCTQIYRANTKTMLKCPSCFAEVCSSCHEEAHEGMNCEERRIRKAQDEKLDENWAAMHNMKRCPACLVWIEKNEGCNHMQCRCGAHICWICLISFPTGGETYQHLGAVHGGAFDEDLARQNRDHEYALALQAAAENRPALGHQVPRQQWEVQNEADRRIQAQLLQARQAEVRDAERRRVERLRLEWQQAEQVREAARMRQELHARQQAEYQRQFREREERVTREAEARRREGGWGCTIM</sequence>
<evidence type="ECO:0000256" key="2">
    <source>
        <dbReference type="ARBA" id="ARBA00012251"/>
    </source>
</evidence>
<evidence type="ECO:0000256" key="8">
    <source>
        <dbReference type="ARBA" id="ARBA00022833"/>
    </source>
</evidence>
<feature type="region of interest" description="Disordered" evidence="11">
    <location>
        <begin position="1"/>
        <end position="44"/>
    </location>
</feature>
<keyword evidence="16" id="KW-1185">Reference proteome</keyword>
<keyword evidence="4 9" id="KW-0479">Metal-binding</keyword>
<dbReference type="Gene3D" id="4.10.1000.10">
    <property type="entry name" value="Zinc finger, CCCH-type"/>
    <property type="match status" value="1"/>
</dbReference>
<dbReference type="CDD" id="cd20335">
    <property type="entry name" value="BRcat_RBR"/>
    <property type="match status" value="1"/>
</dbReference>
<dbReference type="Gene3D" id="1.20.120.1750">
    <property type="match status" value="1"/>
</dbReference>